<feature type="region of interest" description="Disordered" evidence="1">
    <location>
        <begin position="912"/>
        <end position="942"/>
    </location>
</feature>
<keyword evidence="2" id="KW-0812">Transmembrane</keyword>
<keyword evidence="2" id="KW-1133">Transmembrane helix</keyword>
<dbReference type="InterPro" id="IPR019282">
    <property type="entry name" value="Glycoamylase-like_cons_dom"/>
</dbReference>
<evidence type="ECO:0000256" key="2">
    <source>
        <dbReference type="SAM" id="Phobius"/>
    </source>
</evidence>
<keyword evidence="2" id="KW-0472">Membrane</keyword>
<comment type="caution">
    <text evidence="4">The sequence shown here is derived from an EMBL/GenBank/DDBJ whole genome shotgun (WGS) entry which is preliminary data.</text>
</comment>
<proteinExistence type="predicted"/>
<evidence type="ECO:0000259" key="3">
    <source>
        <dbReference type="PROSITE" id="PS51175"/>
    </source>
</evidence>
<dbReference type="Gene3D" id="1.50.10.140">
    <property type="match status" value="1"/>
</dbReference>
<dbReference type="EMBL" id="PPGH01000043">
    <property type="protein sequence ID" value="PQJ94734.1"/>
    <property type="molecule type" value="Genomic_DNA"/>
</dbReference>
<reference evidence="4 5" key="1">
    <citation type="submission" date="2018-01" db="EMBL/GenBank/DDBJ databases">
        <title>The complete genome sequence of Chromatium okenii LaCa, a purple sulfur bacterium with a turbulent life.</title>
        <authorList>
            <person name="Luedin S.M."/>
            <person name="Liechti N."/>
            <person name="Storelli N."/>
            <person name="Danza F."/>
            <person name="Wittwer M."/>
            <person name="Pothier J.F."/>
            <person name="Tonolla M.A."/>
        </authorList>
    </citation>
    <scope>NUCLEOTIDE SEQUENCE [LARGE SCALE GENOMIC DNA]</scope>
    <source>
        <strain evidence="4 5">LaCa</strain>
        <plasmid evidence="4">pCok253</plasmid>
    </source>
</reference>
<evidence type="ECO:0000256" key="1">
    <source>
        <dbReference type="SAM" id="MobiDB-lite"/>
    </source>
</evidence>
<dbReference type="OrthoDB" id="5937621at2"/>
<dbReference type="InterPro" id="IPR008979">
    <property type="entry name" value="Galactose-bd-like_sf"/>
</dbReference>
<name>A0A2S7XLX0_9GAMM</name>
<protein>
    <recommendedName>
        <fullName evidence="3">CBM6 domain-containing protein</fullName>
    </recommendedName>
</protein>
<dbReference type="Pfam" id="PF10091">
    <property type="entry name" value="Glycoamylase"/>
    <property type="match status" value="2"/>
</dbReference>
<gene>
    <name evidence="4" type="ORF">CXB77_18770</name>
</gene>
<keyword evidence="4" id="KW-0614">Plasmid</keyword>
<evidence type="ECO:0000313" key="4">
    <source>
        <dbReference type="EMBL" id="PQJ94734.1"/>
    </source>
</evidence>
<organism evidence="4 5">
    <name type="scientific">Chromatium okenii</name>
    <dbReference type="NCBI Taxonomy" id="61644"/>
    <lineage>
        <taxon>Bacteria</taxon>
        <taxon>Pseudomonadati</taxon>
        <taxon>Pseudomonadota</taxon>
        <taxon>Gammaproteobacteria</taxon>
        <taxon>Chromatiales</taxon>
        <taxon>Chromatiaceae</taxon>
        <taxon>Chromatium</taxon>
    </lineage>
</organism>
<dbReference type="Gene3D" id="4.10.1080.10">
    <property type="entry name" value="TSP type-3 repeat"/>
    <property type="match status" value="1"/>
</dbReference>
<dbReference type="InterPro" id="IPR028974">
    <property type="entry name" value="TSP_type-3_rpt"/>
</dbReference>
<dbReference type="Proteomes" id="UP000239936">
    <property type="component" value="Unassembled WGS sequence"/>
</dbReference>
<dbReference type="RefSeq" id="WP_105075065.1">
    <property type="nucleotide sequence ID" value="NZ_JAFLKP010000070.1"/>
</dbReference>
<evidence type="ECO:0000313" key="5">
    <source>
        <dbReference type="Proteomes" id="UP000239936"/>
    </source>
</evidence>
<dbReference type="GO" id="GO:0005509">
    <property type="term" value="F:calcium ion binding"/>
    <property type="evidence" value="ECO:0007669"/>
    <property type="project" value="InterPro"/>
</dbReference>
<feature type="compositionally biased region" description="Basic and acidic residues" evidence="1">
    <location>
        <begin position="932"/>
        <end position="942"/>
    </location>
</feature>
<geneLocation type="plasmid" evidence="4">
    <name>pCok253</name>
</geneLocation>
<feature type="domain" description="CBM6" evidence="3">
    <location>
        <begin position="643"/>
        <end position="785"/>
    </location>
</feature>
<dbReference type="AlphaFoldDB" id="A0A2S7XLX0"/>
<dbReference type="GO" id="GO:0030246">
    <property type="term" value="F:carbohydrate binding"/>
    <property type="evidence" value="ECO:0007669"/>
    <property type="project" value="InterPro"/>
</dbReference>
<feature type="transmembrane region" description="Helical" evidence="2">
    <location>
        <begin position="12"/>
        <end position="28"/>
    </location>
</feature>
<keyword evidence="5" id="KW-1185">Reference proteome</keyword>
<dbReference type="InterPro" id="IPR005084">
    <property type="entry name" value="CBM6"/>
</dbReference>
<dbReference type="Gene3D" id="2.60.120.260">
    <property type="entry name" value="Galactose-binding domain-like"/>
    <property type="match status" value="1"/>
</dbReference>
<accession>A0A2S7XLX0</accession>
<sequence>MNKKFRQFEICRYSYILFVLGMITWTIVSDAHITSSALSDIPKKTGQIFVIDDWNTKVTPADLGFNYFSGNSGTIGLVTSSLSDDSKDLPNSYPGGSLKISFNFSGQPAESFVGYFFSLFGLTDTLVSLTGGIQPDKPTKFPDYFLNTKDLYRGFHPMENRSVETIRFDMHLLSMESITLKIELKDETGFDVFARVSVTNTKEWETVSLSLGSTVDFNNSIKGCGNVDAFDWTRISTFTIIIEQQNIEAKINNPDSGQFLIDNLMLVDEDGEYPDLSTIEDTTSHGISLGYEDAFLDWVRLTSLMYFKDWASTDPRTGGMAQDRSNFADLMSVGAVGFQLGAYVIAAERGYMTRTAAATAVLKILRVLDANQGLNAVGKSGYQGFFYHFLGIDGRRKQNFDRPETTDVDESLNTVELSTIDTTLAIAGVVTAGSYFNGLSSNEKNIRTLANRLYARVNWPFMLDRGTKQFYLGWKPNETRYDDREFGRFKLNDTAGQGQYSSKEVNGVETPATLDFYTDEAMLTALLAMGSPNSKYRQTRGVWDAIVREANGDSLVLSYPGSLFTYFFSSVFLDTQALGTDNNPSYMIDFFQNTSNVITKTREYTMLNPLKRGTWLNNKGSTRWFLSATDGPYDRYFAYGAPTAALAENGGVISWGAEIMKEAESGIGGGEIKMRSAASGQKTVWLKANQTRTLSFTSTCSSYIATVQYSNDNNGFLETIELKADGKPMGSFEAQDTGNWGSGWNVFLTSRLLGPLGFSKGNHRLTLTVSGGDGYGVEIDKVTLQCAKIRPLEDGTVAIYAAGGSIMHQPDYAIAALWEAQQLGLLHPRFGFADAYNMEIADAALPSDTGLRKTGFWSNSTGFGIDQGPMAIMIDNYLGNNLIPHLLMSHPNINTALKSLFSSFSDDDKDGVVQSKDNCPAVANSTQQDSDQDGRGDACDHP</sequence>
<dbReference type="SUPFAM" id="SSF103647">
    <property type="entry name" value="TSP type-3 repeat"/>
    <property type="match status" value="1"/>
</dbReference>
<dbReference type="PROSITE" id="PS51175">
    <property type="entry name" value="CBM6"/>
    <property type="match status" value="1"/>
</dbReference>
<dbReference type="SUPFAM" id="SSF49785">
    <property type="entry name" value="Galactose-binding domain-like"/>
    <property type="match status" value="1"/>
</dbReference>